<name>A0AAQ3Y0E1_9ENTE</name>
<dbReference type="AlphaFoldDB" id="A0AAQ3Y0E1"/>
<keyword evidence="3" id="KW-1185">Reference proteome</keyword>
<organism evidence="2 3">
    <name type="scientific">Candidatus Enterococcus clewellii</name>
    <dbReference type="NCBI Taxonomy" id="1834193"/>
    <lineage>
        <taxon>Bacteria</taxon>
        <taxon>Bacillati</taxon>
        <taxon>Bacillota</taxon>
        <taxon>Bacilli</taxon>
        <taxon>Lactobacillales</taxon>
        <taxon>Enterococcaceae</taxon>
        <taxon>Enterococcus</taxon>
    </lineage>
</organism>
<dbReference type="PANTHER" id="PTHR43415:SF3">
    <property type="entry name" value="GNAT-FAMILY ACETYLTRANSFERASE"/>
    <property type="match status" value="1"/>
</dbReference>
<feature type="domain" description="N-acetyltransferase" evidence="1">
    <location>
        <begin position="5"/>
        <end position="167"/>
    </location>
</feature>
<reference evidence="2" key="2">
    <citation type="submission" date="2024-03" db="EMBL/GenBank/DDBJ databases">
        <title>The Genome Sequence of Enterococcus sp. DIV0242b.</title>
        <authorList>
            <consortium name="The Broad Institute Genomics Platform"/>
            <consortium name="The Broad Institute Microbial Omics Core"/>
            <consortium name="The Broad Institute Genomic Center for Infectious Diseases"/>
            <person name="Earl A."/>
            <person name="Manson A."/>
            <person name="Gilmore M."/>
            <person name="Schwartman J."/>
            <person name="Shea T."/>
            <person name="Abouelleil A."/>
            <person name="Cao P."/>
            <person name="Chapman S."/>
            <person name="Cusick C."/>
            <person name="Young S."/>
            <person name="Neafsey D."/>
            <person name="Nusbaum C."/>
            <person name="Birren B."/>
        </authorList>
    </citation>
    <scope>NUCLEOTIDE SEQUENCE</scope>
    <source>
        <strain evidence="2">9E7_DIV0242</strain>
    </source>
</reference>
<evidence type="ECO:0000313" key="2">
    <source>
        <dbReference type="EMBL" id="WYJ90282.1"/>
    </source>
</evidence>
<dbReference type="Proteomes" id="UP000195141">
    <property type="component" value="Chromosome"/>
</dbReference>
<dbReference type="PROSITE" id="PS51186">
    <property type="entry name" value="GNAT"/>
    <property type="match status" value="1"/>
</dbReference>
<dbReference type="InterPro" id="IPR016181">
    <property type="entry name" value="Acyl_CoA_acyltransferase"/>
</dbReference>
<reference evidence="2" key="1">
    <citation type="submission" date="2017-05" db="EMBL/GenBank/DDBJ databases">
        <authorList>
            <consortium name="The Broad Institute Genomics Platform"/>
            <consortium name="The Broad Institute Genomic Center for Infectious Diseases"/>
            <person name="Earl A."/>
            <person name="Manson A."/>
            <person name="Schwartman J."/>
            <person name="Gilmore M."/>
            <person name="Abouelleil A."/>
            <person name="Cao P."/>
            <person name="Chapman S."/>
            <person name="Cusick C."/>
            <person name="Shea T."/>
            <person name="Young S."/>
            <person name="Neafsey D."/>
            <person name="Nusbaum C."/>
            <person name="Birren B."/>
        </authorList>
    </citation>
    <scope>NUCLEOTIDE SEQUENCE</scope>
    <source>
        <strain evidence="2">9E7_DIV0242</strain>
    </source>
</reference>
<dbReference type="SUPFAM" id="SSF55729">
    <property type="entry name" value="Acyl-CoA N-acyltransferases (Nat)"/>
    <property type="match status" value="1"/>
</dbReference>
<dbReference type="InterPro" id="IPR000182">
    <property type="entry name" value="GNAT_dom"/>
</dbReference>
<dbReference type="Pfam" id="PF13302">
    <property type="entry name" value="Acetyltransf_3"/>
    <property type="match status" value="1"/>
</dbReference>
<dbReference type="EMBL" id="CP147247">
    <property type="protein sequence ID" value="WYJ90282.1"/>
    <property type="molecule type" value="Genomic_DNA"/>
</dbReference>
<accession>A0AAQ3Y0E1</accession>
<protein>
    <recommendedName>
        <fullName evidence="1">N-acetyltransferase domain-containing protein</fullName>
    </recommendedName>
</protein>
<dbReference type="GO" id="GO:0016747">
    <property type="term" value="F:acyltransferase activity, transferring groups other than amino-acyl groups"/>
    <property type="evidence" value="ECO:0007669"/>
    <property type="project" value="InterPro"/>
</dbReference>
<dbReference type="CDD" id="cd04301">
    <property type="entry name" value="NAT_SF"/>
    <property type="match status" value="1"/>
</dbReference>
<evidence type="ECO:0000259" key="1">
    <source>
        <dbReference type="PROSITE" id="PS51186"/>
    </source>
</evidence>
<dbReference type="RefSeq" id="WP_339102061.1">
    <property type="nucleotide sequence ID" value="NZ_CP147247.1"/>
</dbReference>
<dbReference type="Gene3D" id="3.40.630.30">
    <property type="match status" value="1"/>
</dbReference>
<evidence type="ECO:0000313" key="3">
    <source>
        <dbReference type="Proteomes" id="UP000195141"/>
    </source>
</evidence>
<gene>
    <name evidence="2" type="ORF">A5888_002039</name>
</gene>
<dbReference type="PANTHER" id="PTHR43415">
    <property type="entry name" value="SPERMIDINE N(1)-ACETYLTRANSFERASE"/>
    <property type="match status" value="1"/>
</dbReference>
<proteinExistence type="predicted"/>
<sequence>MSDKVSIRPFELNDVEKLYQWKNDKEIFKYLGGGYRPQSRYDLEKHMEALILHTMENQRFMIEVEQENDLVSVGVIGLYNMNFVHRTCEIGIYIGEKIFQGKGIASRALKDIENYAKNYLNLRKINLDVVKANEVAVQFWEKNGYKLVGTKMKHRLIDNNYFDLEIREKFL</sequence>